<keyword evidence="13" id="KW-1185">Reference proteome</keyword>
<evidence type="ECO:0000313" key="13">
    <source>
        <dbReference type="Proteomes" id="UP000813463"/>
    </source>
</evidence>
<keyword evidence="4" id="KW-0808">Transferase</keyword>
<dbReference type="EC" id="2.7.11.1" evidence="2"/>
<feature type="region of interest" description="Disordered" evidence="11">
    <location>
        <begin position="357"/>
        <end position="380"/>
    </location>
</feature>
<evidence type="ECO:0000256" key="10">
    <source>
        <dbReference type="PROSITE-ProRule" id="PRU10141"/>
    </source>
</evidence>
<evidence type="ECO:0000259" key="12">
    <source>
        <dbReference type="PROSITE" id="PS50011"/>
    </source>
</evidence>
<dbReference type="GO" id="GO:0004674">
    <property type="term" value="F:protein serine/threonine kinase activity"/>
    <property type="evidence" value="ECO:0007669"/>
    <property type="project" value="UniProtKB-KW"/>
</dbReference>
<dbReference type="Gene3D" id="3.30.200.20">
    <property type="entry name" value="Phosphorylase Kinase, domain 1"/>
    <property type="match status" value="1"/>
</dbReference>
<reference evidence="13" key="1">
    <citation type="journal article" date="2021" name="Nat. Commun.">
        <title>Genomic analyses provide insights into spinach domestication and the genetic basis of agronomic traits.</title>
        <authorList>
            <person name="Cai X."/>
            <person name="Sun X."/>
            <person name="Xu C."/>
            <person name="Sun H."/>
            <person name="Wang X."/>
            <person name="Ge C."/>
            <person name="Zhang Z."/>
            <person name="Wang Q."/>
            <person name="Fei Z."/>
            <person name="Jiao C."/>
            <person name="Wang Q."/>
        </authorList>
    </citation>
    <scope>NUCLEOTIDE SEQUENCE [LARGE SCALE GENOMIC DNA]</scope>
    <source>
        <strain evidence="13">cv. Varoflay</strain>
    </source>
</reference>
<dbReference type="InterPro" id="IPR000719">
    <property type="entry name" value="Prot_kinase_dom"/>
</dbReference>
<dbReference type="FunFam" id="3.30.200.20:FF:000060">
    <property type="entry name" value="Serine/threonine-protein kinase isoform 1"/>
    <property type="match status" value="1"/>
</dbReference>
<dbReference type="PANTHER" id="PTHR23257">
    <property type="entry name" value="SERINE-THREONINE PROTEIN KINASE"/>
    <property type="match status" value="1"/>
</dbReference>
<evidence type="ECO:0000256" key="9">
    <source>
        <dbReference type="ARBA" id="ARBA00048679"/>
    </source>
</evidence>
<feature type="region of interest" description="Disordered" evidence="11">
    <location>
        <begin position="1"/>
        <end position="21"/>
    </location>
</feature>
<dbReference type="Pfam" id="PF14381">
    <property type="entry name" value="EDR1_CTR1_ARMC3_pept"/>
    <property type="match status" value="1"/>
</dbReference>
<feature type="domain" description="Protein kinase" evidence="12">
    <location>
        <begin position="555"/>
        <end position="810"/>
    </location>
</feature>
<dbReference type="PROSITE" id="PS50011">
    <property type="entry name" value="PROTEIN_KINASE_DOM"/>
    <property type="match status" value="1"/>
</dbReference>
<dbReference type="PANTHER" id="PTHR23257:SF821">
    <property type="entry name" value="ATP BINDING PROTEIN"/>
    <property type="match status" value="1"/>
</dbReference>
<dbReference type="InterPro" id="IPR011009">
    <property type="entry name" value="Kinase-like_dom_sf"/>
</dbReference>
<dbReference type="Proteomes" id="UP000813463">
    <property type="component" value="Chromosome 4"/>
</dbReference>
<dbReference type="GO" id="GO:0005524">
    <property type="term" value="F:ATP binding"/>
    <property type="evidence" value="ECO:0007669"/>
    <property type="project" value="UniProtKB-UniRule"/>
</dbReference>
<dbReference type="RefSeq" id="XP_021842563.1">
    <property type="nucleotide sequence ID" value="XM_021986871.2"/>
</dbReference>
<feature type="compositionally biased region" description="Polar residues" evidence="11">
    <location>
        <begin position="9"/>
        <end position="21"/>
    </location>
</feature>
<dbReference type="SMART" id="SM00220">
    <property type="entry name" value="S_TKc"/>
    <property type="match status" value="1"/>
</dbReference>
<keyword evidence="3" id="KW-0723">Serine/threonine-protein kinase</keyword>
<evidence type="ECO:0000256" key="11">
    <source>
        <dbReference type="SAM" id="MobiDB-lite"/>
    </source>
</evidence>
<dbReference type="InterPro" id="IPR017441">
    <property type="entry name" value="Protein_kinase_ATP_BS"/>
</dbReference>
<accession>A0A9R0I4N9</accession>
<dbReference type="GO" id="GO:0007165">
    <property type="term" value="P:signal transduction"/>
    <property type="evidence" value="ECO:0007669"/>
    <property type="project" value="TreeGrafter"/>
</dbReference>
<dbReference type="Pfam" id="PF07714">
    <property type="entry name" value="PK_Tyr_Ser-Thr"/>
    <property type="match status" value="1"/>
</dbReference>
<feature type="region of interest" description="Disordered" evidence="11">
    <location>
        <begin position="438"/>
        <end position="466"/>
    </location>
</feature>
<gene>
    <name evidence="14" type="primary">LOC110782670</name>
</gene>
<dbReference type="PROSITE" id="PS00108">
    <property type="entry name" value="PROTEIN_KINASE_ST"/>
    <property type="match status" value="1"/>
</dbReference>
<evidence type="ECO:0000256" key="3">
    <source>
        <dbReference type="ARBA" id="ARBA00022527"/>
    </source>
</evidence>
<dbReference type="InterPro" id="IPR001245">
    <property type="entry name" value="Ser-Thr/Tyr_kinase_cat_dom"/>
</dbReference>
<dbReference type="SUPFAM" id="SSF56112">
    <property type="entry name" value="Protein kinase-like (PK-like)"/>
    <property type="match status" value="1"/>
</dbReference>
<proteinExistence type="inferred from homology"/>
<comment type="catalytic activity">
    <reaction evidence="9">
        <text>L-seryl-[protein] + ATP = O-phospho-L-seryl-[protein] + ADP + H(+)</text>
        <dbReference type="Rhea" id="RHEA:17989"/>
        <dbReference type="Rhea" id="RHEA-COMP:9863"/>
        <dbReference type="Rhea" id="RHEA-COMP:11604"/>
        <dbReference type="ChEBI" id="CHEBI:15378"/>
        <dbReference type="ChEBI" id="CHEBI:29999"/>
        <dbReference type="ChEBI" id="CHEBI:30616"/>
        <dbReference type="ChEBI" id="CHEBI:83421"/>
        <dbReference type="ChEBI" id="CHEBI:456216"/>
        <dbReference type="EC" id="2.7.11.1"/>
    </reaction>
</comment>
<dbReference type="CDD" id="cd13999">
    <property type="entry name" value="STKc_MAP3K-like"/>
    <property type="match status" value="1"/>
</dbReference>
<dbReference type="PROSITE" id="PS00107">
    <property type="entry name" value="PROTEIN_KINASE_ATP"/>
    <property type="match status" value="1"/>
</dbReference>
<evidence type="ECO:0000313" key="14">
    <source>
        <dbReference type="RefSeq" id="XP_021842563.1"/>
    </source>
</evidence>
<evidence type="ECO:0000256" key="6">
    <source>
        <dbReference type="ARBA" id="ARBA00022777"/>
    </source>
</evidence>
<keyword evidence="5 10" id="KW-0547">Nucleotide-binding</keyword>
<dbReference type="GeneID" id="110782670"/>
<dbReference type="AlphaFoldDB" id="A0A9R0I4N9"/>
<evidence type="ECO:0000256" key="4">
    <source>
        <dbReference type="ARBA" id="ARBA00022679"/>
    </source>
</evidence>
<feature type="compositionally biased region" description="Basic and acidic residues" evidence="11">
    <location>
        <begin position="440"/>
        <end position="449"/>
    </location>
</feature>
<evidence type="ECO:0000256" key="8">
    <source>
        <dbReference type="ARBA" id="ARBA00047899"/>
    </source>
</evidence>
<protein>
    <recommendedName>
        <fullName evidence="2">non-specific serine/threonine protein kinase</fullName>
        <ecNumber evidence="2">2.7.11.1</ecNumber>
    </recommendedName>
</protein>
<dbReference type="InterPro" id="IPR055164">
    <property type="entry name" value="EDR1/CTR1/ARMC3-like_pept-like"/>
</dbReference>
<evidence type="ECO:0000256" key="1">
    <source>
        <dbReference type="ARBA" id="ARBA00010507"/>
    </source>
</evidence>
<dbReference type="InterPro" id="IPR008271">
    <property type="entry name" value="Ser/Thr_kinase_AS"/>
</dbReference>
<evidence type="ECO:0000256" key="5">
    <source>
        <dbReference type="ARBA" id="ARBA00022741"/>
    </source>
</evidence>
<sequence length="811" mass="90791">MEETHDDTGQTGQGPSSSTWWASDFVEGFGSVSLTSQEDRLSRKEASRHNEQDELYSETASQILWSTGVLSEPIPNGFYSVVPDKKLKEMFDRLPTLDELSALETDGLRADIILVDVQRDKKLHMLKQLITALVKGLNSNPAATIKKIAGLVSDLYKRPNMESSPVKSLLEEASQGSMSRGVQLLGQIKHGSCRPRAILFKVLADTVGLESKLMVGLPNDERIECADSSKHMSVVVVLNSVELLVDLMRFPGQLIPRSTRAIFLTHISAAGESDSAENDSCDSPLEPNSPMCGFSERVDQDSAEKDDTGQFARRFDMNVPGPSLQNRVLRTATLERRLSEPNIATTFWRRSRRKVIAEQRTASSSPEHPSLRARGRSMLGGERKSFRDFADDAGSSRSVGVPTSEARRLRRRSISITPEIGDDIVRAVRAMNETLKQNRLLRERGEDRSLPTSPSSTIGANTETNASDFRLGNRDEISGARSALYALHGEQSSQKAVSLPSSPHQYRTRTLENMTSGQAPSDEMVSTWNSILEARMYRDKSLLPYDEWNIDFTELTVGTRVGIGFFGEVFRGIWNGTDVAIKVFLEQDLTSENMEDFCNEIAILSRLRHPNVILFLGACTKPPRLSMVTEYMEMGSLYYLIHLSGQKKKLTWRKRLKMLRDICRGLMCIHRTKIVHRDLKSANCLVNKHWTVKICDFGLSRIVTDSPNGDSSSAGTPEWMAPELIRNEPFTEKCDIFSLGVIMWELCTLSRPWEGVPPERVVYTVANEGSRLEIPEGPLGRLIADCWAEPHERPNCKEILSRLLDCEYALC</sequence>
<evidence type="ECO:0000256" key="2">
    <source>
        <dbReference type="ARBA" id="ARBA00012513"/>
    </source>
</evidence>
<feature type="compositionally biased region" description="Polar residues" evidence="11">
    <location>
        <begin position="450"/>
        <end position="466"/>
    </location>
</feature>
<organism evidence="13 14">
    <name type="scientific">Spinacia oleracea</name>
    <name type="common">Spinach</name>
    <dbReference type="NCBI Taxonomy" id="3562"/>
    <lineage>
        <taxon>Eukaryota</taxon>
        <taxon>Viridiplantae</taxon>
        <taxon>Streptophyta</taxon>
        <taxon>Embryophyta</taxon>
        <taxon>Tracheophyta</taxon>
        <taxon>Spermatophyta</taxon>
        <taxon>Magnoliopsida</taxon>
        <taxon>eudicotyledons</taxon>
        <taxon>Gunneridae</taxon>
        <taxon>Pentapetalae</taxon>
        <taxon>Caryophyllales</taxon>
        <taxon>Chenopodiaceae</taxon>
        <taxon>Chenopodioideae</taxon>
        <taxon>Anserineae</taxon>
        <taxon>Spinacia</taxon>
    </lineage>
</organism>
<dbReference type="GO" id="GO:0005737">
    <property type="term" value="C:cytoplasm"/>
    <property type="evidence" value="ECO:0007669"/>
    <property type="project" value="TreeGrafter"/>
</dbReference>
<comment type="catalytic activity">
    <reaction evidence="8">
        <text>L-threonyl-[protein] + ATP = O-phospho-L-threonyl-[protein] + ADP + H(+)</text>
        <dbReference type="Rhea" id="RHEA:46608"/>
        <dbReference type="Rhea" id="RHEA-COMP:11060"/>
        <dbReference type="Rhea" id="RHEA-COMP:11605"/>
        <dbReference type="ChEBI" id="CHEBI:15378"/>
        <dbReference type="ChEBI" id="CHEBI:30013"/>
        <dbReference type="ChEBI" id="CHEBI:30616"/>
        <dbReference type="ChEBI" id="CHEBI:61977"/>
        <dbReference type="ChEBI" id="CHEBI:456216"/>
        <dbReference type="EC" id="2.7.11.1"/>
    </reaction>
</comment>
<dbReference type="Gene3D" id="1.10.510.10">
    <property type="entry name" value="Transferase(Phosphotransferase) domain 1"/>
    <property type="match status" value="1"/>
</dbReference>
<evidence type="ECO:0000256" key="7">
    <source>
        <dbReference type="ARBA" id="ARBA00022840"/>
    </source>
</evidence>
<keyword evidence="6 14" id="KW-0418">Kinase</keyword>
<keyword evidence="7 10" id="KW-0067">ATP-binding</keyword>
<name>A0A9R0I4N9_SPIOL</name>
<dbReference type="InterPro" id="IPR050167">
    <property type="entry name" value="Ser_Thr_protein_kinase"/>
</dbReference>
<comment type="similarity">
    <text evidence="1">Belongs to the protein kinase superfamily. TKL Ser/Thr protein kinase family. RAF subfamily.</text>
</comment>
<feature type="binding site" evidence="10">
    <location>
        <position position="582"/>
    </location>
    <ligand>
        <name>ATP</name>
        <dbReference type="ChEBI" id="CHEBI:30616"/>
    </ligand>
</feature>
<reference evidence="14" key="2">
    <citation type="submission" date="2025-08" db="UniProtKB">
        <authorList>
            <consortium name="RefSeq"/>
        </authorList>
    </citation>
    <scope>IDENTIFICATION</scope>
    <source>
        <tissue evidence="14">Leaf</tissue>
    </source>
</reference>